<dbReference type="Gene3D" id="3.40.50.1820">
    <property type="entry name" value="alpha/beta hydrolase"/>
    <property type="match status" value="1"/>
</dbReference>
<evidence type="ECO:0000313" key="3">
    <source>
        <dbReference type="Proteomes" id="UP000594975"/>
    </source>
</evidence>
<reference evidence="2 3" key="1">
    <citation type="submission" date="2020-12" db="EMBL/GenBank/DDBJ databases">
        <title>FDA dAtabase for Regulatory Grade micrObial Sequences (FDA-ARGOS): Supporting development and validation of Infectious Disease Dx tests.</title>
        <authorList>
            <person name="Sproer C."/>
            <person name="Gronow S."/>
            <person name="Severitt S."/>
            <person name="Schroder I."/>
            <person name="Tallon L."/>
            <person name="Sadzewicz L."/>
            <person name="Zhao X."/>
            <person name="Boylan J."/>
            <person name="Ott S."/>
            <person name="Bowen H."/>
            <person name="Vavikolanu K."/>
            <person name="Mehta A."/>
            <person name="Aluvathingal J."/>
            <person name="Nadendla S."/>
            <person name="Lowell S."/>
            <person name="Myers T."/>
            <person name="Yan Y."/>
            <person name="Sichtig H."/>
        </authorList>
    </citation>
    <scope>NUCLEOTIDE SEQUENCE [LARGE SCALE GENOMIC DNA]</scope>
    <source>
        <strain evidence="2 3">FDAARGOS_864</strain>
    </source>
</reference>
<dbReference type="RefSeq" id="WP_129357916.1">
    <property type="nucleotide sequence ID" value="NZ_CP065738.1"/>
</dbReference>
<protein>
    <recommendedName>
        <fullName evidence="4">Esterase</fullName>
    </recommendedName>
</protein>
<accession>A0A7T3CEV0</accession>
<dbReference type="InterPro" id="IPR029058">
    <property type="entry name" value="AB_hydrolase_fold"/>
</dbReference>
<feature type="compositionally biased region" description="Low complexity" evidence="1">
    <location>
        <begin position="69"/>
        <end position="86"/>
    </location>
</feature>
<proteinExistence type="predicted"/>
<evidence type="ECO:0000313" key="2">
    <source>
        <dbReference type="EMBL" id="QPT52871.1"/>
    </source>
</evidence>
<dbReference type="EMBL" id="CP065738">
    <property type="protein sequence ID" value="QPT52871.1"/>
    <property type="molecule type" value="Genomic_DNA"/>
</dbReference>
<organism evidence="2 3">
    <name type="scientific">Rothia kristinae</name>
    <dbReference type="NCBI Taxonomy" id="37923"/>
    <lineage>
        <taxon>Bacteria</taxon>
        <taxon>Bacillati</taxon>
        <taxon>Actinomycetota</taxon>
        <taxon>Actinomycetes</taxon>
        <taxon>Micrococcales</taxon>
        <taxon>Micrococcaceae</taxon>
        <taxon>Rothia</taxon>
    </lineage>
</organism>
<gene>
    <name evidence="2" type="ORF">I6G21_05905</name>
</gene>
<sequence>MDHQLRRIHRETARVLRERLAPAVSRVVGAALTRHIDRRRPTPANAAPAPGPTSPADHASAADPTGATPASSGSGDRPSGSPASGPTGIATPQASAGIPTPQTTADPRRPTRGLYLHRAFRLPLGRTLRYHVYARGIRWDRPVGVVVYLDGDYWVPAQSRVHQPTGATMLRLGAIANVRNLVLIAVDTPDRRYSKEGFTWWVRARANGRVLRVAARLARRRLPVDPARTWVMGYSGGAEFLTFDLLAHRAPAWLRGGAIMVAGGGTRATPQPPPEAAAHLPLHWWIGQADGSPDSSGPLWSAQAAAAEGIRAYRRAGWRGIVRHELPEVKHTDYDLPGILRATLDDAGLRPRGTR</sequence>
<dbReference type="GeneID" id="61262909"/>
<dbReference type="SUPFAM" id="SSF53474">
    <property type="entry name" value="alpha/beta-Hydrolases"/>
    <property type="match status" value="1"/>
</dbReference>
<dbReference type="AlphaFoldDB" id="A0A7T3CEV0"/>
<feature type="compositionally biased region" description="Polar residues" evidence="1">
    <location>
        <begin position="90"/>
        <end position="105"/>
    </location>
</feature>
<dbReference type="KEGG" id="rkr:I6G21_05905"/>
<dbReference type="Proteomes" id="UP000594975">
    <property type="component" value="Chromosome"/>
</dbReference>
<evidence type="ECO:0000256" key="1">
    <source>
        <dbReference type="SAM" id="MobiDB-lite"/>
    </source>
</evidence>
<name>A0A7T3CEV0_9MICC</name>
<feature type="region of interest" description="Disordered" evidence="1">
    <location>
        <begin position="32"/>
        <end position="112"/>
    </location>
</feature>
<evidence type="ECO:0008006" key="4">
    <source>
        <dbReference type="Google" id="ProtNLM"/>
    </source>
</evidence>